<name>A0A9D4JCQ4_DREPO</name>
<gene>
    <name evidence="1" type="ORF">DPMN_156824</name>
</gene>
<protein>
    <submittedName>
        <fullName evidence="1">Uncharacterized protein</fullName>
    </submittedName>
</protein>
<dbReference type="AlphaFoldDB" id="A0A9D4JCQ4"/>
<accession>A0A9D4JCQ4</accession>
<evidence type="ECO:0000313" key="2">
    <source>
        <dbReference type="Proteomes" id="UP000828390"/>
    </source>
</evidence>
<sequence length="99" mass="11127">MATIATGGKELQGTKMAPVATAYAVLMNAHSDKLSAWHRMTTIVAIKGHLEDSVSVLIRIYKCIICYSPEHKVLRVSYCYQPLPMDDLCMSQHDNSYYM</sequence>
<evidence type="ECO:0000313" key="1">
    <source>
        <dbReference type="EMBL" id="KAH3803122.1"/>
    </source>
</evidence>
<keyword evidence="2" id="KW-1185">Reference proteome</keyword>
<organism evidence="1 2">
    <name type="scientific">Dreissena polymorpha</name>
    <name type="common">Zebra mussel</name>
    <name type="synonym">Mytilus polymorpha</name>
    <dbReference type="NCBI Taxonomy" id="45954"/>
    <lineage>
        <taxon>Eukaryota</taxon>
        <taxon>Metazoa</taxon>
        <taxon>Spiralia</taxon>
        <taxon>Lophotrochozoa</taxon>
        <taxon>Mollusca</taxon>
        <taxon>Bivalvia</taxon>
        <taxon>Autobranchia</taxon>
        <taxon>Heteroconchia</taxon>
        <taxon>Euheterodonta</taxon>
        <taxon>Imparidentia</taxon>
        <taxon>Neoheterodontei</taxon>
        <taxon>Myida</taxon>
        <taxon>Dreissenoidea</taxon>
        <taxon>Dreissenidae</taxon>
        <taxon>Dreissena</taxon>
    </lineage>
</organism>
<dbReference type="Proteomes" id="UP000828390">
    <property type="component" value="Unassembled WGS sequence"/>
</dbReference>
<proteinExistence type="predicted"/>
<reference evidence="1" key="1">
    <citation type="journal article" date="2019" name="bioRxiv">
        <title>The Genome of the Zebra Mussel, Dreissena polymorpha: A Resource for Invasive Species Research.</title>
        <authorList>
            <person name="McCartney M.A."/>
            <person name="Auch B."/>
            <person name="Kono T."/>
            <person name="Mallez S."/>
            <person name="Zhang Y."/>
            <person name="Obille A."/>
            <person name="Becker A."/>
            <person name="Abrahante J.E."/>
            <person name="Garbe J."/>
            <person name="Badalamenti J.P."/>
            <person name="Herman A."/>
            <person name="Mangelson H."/>
            <person name="Liachko I."/>
            <person name="Sullivan S."/>
            <person name="Sone E.D."/>
            <person name="Koren S."/>
            <person name="Silverstein K.A.T."/>
            <person name="Beckman K.B."/>
            <person name="Gohl D.M."/>
        </authorList>
    </citation>
    <scope>NUCLEOTIDE SEQUENCE</scope>
    <source>
        <strain evidence="1">Duluth1</strain>
        <tissue evidence="1">Whole animal</tissue>
    </source>
</reference>
<reference evidence="1" key="2">
    <citation type="submission" date="2020-11" db="EMBL/GenBank/DDBJ databases">
        <authorList>
            <person name="McCartney M.A."/>
            <person name="Auch B."/>
            <person name="Kono T."/>
            <person name="Mallez S."/>
            <person name="Becker A."/>
            <person name="Gohl D.M."/>
            <person name="Silverstein K.A.T."/>
            <person name="Koren S."/>
            <person name="Bechman K.B."/>
            <person name="Herman A."/>
            <person name="Abrahante J.E."/>
            <person name="Garbe J."/>
        </authorList>
    </citation>
    <scope>NUCLEOTIDE SEQUENCE</scope>
    <source>
        <strain evidence="1">Duluth1</strain>
        <tissue evidence="1">Whole animal</tissue>
    </source>
</reference>
<dbReference type="EMBL" id="JAIWYP010000007">
    <property type="protein sequence ID" value="KAH3803122.1"/>
    <property type="molecule type" value="Genomic_DNA"/>
</dbReference>
<comment type="caution">
    <text evidence="1">The sequence shown here is derived from an EMBL/GenBank/DDBJ whole genome shotgun (WGS) entry which is preliminary data.</text>
</comment>